<evidence type="ECO:0000259" key="3">
    <source>
        <dbReference type="Pfam" id="PF03178"/>
    </source>
</evidence>
<reference evidence="5" key="1">
    <citation type="journal article" date="2023" name="Nat. Commun.">
        <title>Diploid and tetraploid genomes of Acorus and the evolution of monocots.</title>
        <authorList>
            <person name="Ma L."/>
            <person name="Liu K.W."/>
            <person name="Li Z."/>
            <person name="Hsiao Y.Y."/>
            <person name="Qi Y."/>
            <person name="Fu T."/>
            <person name="Tang G.D."/>
            <person name="Zhang D."/>
            <person name="Sun W.H."/>
            <person name="Liu D.K."/>
            <person name="Li Y."/>
            <person name="Chen G.Z."/>
            <person name="Liu X.D."/>
            <person name="Liao X.Y."/>
            <person name="Jiang Y.T."/>
            <person name="Yu X."/>
            <person name="Hao Y."/>
            <person name="Huang J."/>
            <person name="Zhao X.W."/>
            <person name="Ke S."/>
            <person name="Chen Y.Y."/>
            <person name="Wu W.L."/>
            <person name="Hsu J.L."/>
            <person name="Lin Y.F."/>
            <person name="Huang M.D."/>
            <person name="Li C.Y."/>
            <person name="Huang L."/>
            <person name="Wang Z.W."/>
            <person name="Zhao X."/>
            <person name="Zhong W.Y."/>
            <person name="Peng D.H."/>
            <person name="Ahmad S."/>
            <person name="Lan S."/>
            <person name="Zhang J.S."/>
            <person name="Tsai W.C."/>
            <person name="Van de Peer Y."/>
            <person name="Liu Z.J."/>
        </authorList>
    </citation>
    <scope>NUCLEOTIDE SEQUENCE</scope>
    <source>
        <strain evidence="5">CP</strain>
    </source>
</reference>
<keyword evidence="6" id="KW-1185">Reference proteome</keyword>
<keyword evidence="2" id="KW-0539">Nucleus</keyword>
<dbReference type="EMBL" id="JAUJYO010000019">
    <property type="protein sequence ID" value="KAK1287156.1"/>
    <property type="molecule type" value="Genomic_DNA"/>
</dbReference>
<evidence type="ECO:0000313" key="5">
    <source>
        <dbReference type="EMBL" id="KAK1287156.1"/>
    </source>
</evidence>
<comment type="caution">
    <text evidence="5">The sequence shown here is derived from an EMBL/GenBank/DDBJ whole genome shotgun (WGS) entry which is preliminary data.</text>
</comment>
<sequence length="309" mass="34629">MEKTDGGESAGGRSRSESNGTHYLAKCVLKGSVVLQALYGRFRSPFSYDVVFGRETSLELATIDEDGIVQSVCEQSMFGTIKDLMLGKDLLVVLSDSGKLTFLSFSTEMHRFFPLAHIQISRPGNSRHQLGRMLTIDSNQSTGRAIMPSGEAERDASYKNLESNLFDIASGMVVGCFTIFSYLDAIQCKYVIYVKISELAVSFHLYGFLNENPQRMRRFASARTRFTITALATCYTRIVVGDCRDGVLFFFYQEDQKKLEQLFCDPVQRLVADCALMDPNTVVVSDRRETYLSCHARDILKIPQALKAT</sequence>
<name>A0AAV9CE58_ACOCL</name>
<dbReference type="InterPro" id="IPR050358">
    <property type="entry name" value="RSE1/DDB1/CFT1"/>
</dbReference>
<dbReference type="GO" id="GO:0005634">
    <property type="term" value="C:nucleus"/>
    <property type="evidence" value="ECO:0007669"/>
    <property type="project" value="UniProtKB-SubCell"/>
</dbReference>
<dbReference type="Proteomes" id="UP001180020">
    <property type="component" value="Unassembled WGS sequence"/>
</dbReference>
<comment type="subcellular location">
    <subcellularLocation>
        <location evidence="1">Nucleus</location>
    </subcellularLocation>
</comment>
<accession>A0AAV9CE58</accession>
<dbReference type="Pfam" id="PF03178">
    <property type="entry name" value="CPSF_A"/>
    <property type="match status" value="1"/>
</dbReference>
<evidence type="ECO:0008006" key="7">
    <source>
        <dbReference type="Google" id="ProtNLM"/>
    </source>
</evidence>
<proteinExistence type="predicted"/>
<dbReference type="InterPro" id="IPR015943">
    <property type="entry name" value="WD40/YVTN_repeat-like_dom_sf"/>
</dbReference>
<dbReference type="InterPro" id="IPR018846">
    <property type="entry name" value="Beta-prop_RSE1/DDB1/CPSF1_1st"/>
</dbReference>
<dbReference type="Pfam" id="PF10433">
    <property type="entry name" value="Beta-prop_RSE1_1st"/>
    <property type="match status" value="1"/>
</dbReference>
<evidence type="ECO:0000256" key="1">
    <source>
        <dbReference type="ARBA" id="ARBA00004123"/>
    </source>
</evidence>
<reference evidence="5" key="2">
    <citation type="submission" date="2023-06" db="EMBL/GenBank/DDBJ databases">
        <authorList>
            <person name="Ma L."/>
            <person name="Liu K.-W."/>
            <person name="Li Z."/>
            <person name="Hsiao Y.-Y."/>
            <person name="Qi Y."/>
            <person name="Fu T."/>
            <person name="Tang G."/>
            <person name="Zhang D."/>
            <person name="Sun W.-H."/>
            <person name="Liu D.-K."/>
            <person name="Li Y."/>
            <person name="Chen G.-Z."/>
            <person name="Liu X.-D."/>
            <person name="Liao X.-Y."/>
            <person name="Jiang Y.-T."/>
            <person name="Yu X."/>
            <person name="Hao Y."/>
            <person name="Huang J."/>
            <person name="Zhao X.-W."/>
            <person name="Ke S."/>
            <person name="Chen Y.-Y."/>
            <person name="Wu W.-L."/>
            <person name="Hsu J.-L."/>
            <person name="Lin Y.-F."/>
            <person name="Huang M.-D."/>
            <person name="Li C.-Y."/>
            <person name="Huang L."/>
            <person name="Wang Z.-W."/>
            <person name="Zhao X."/>
            <person name="Zhong W.-Y."/>
            <person name="Peng D.-H."/>
            <person name="Ahmad S."/>
            <person name="Lan S."/>
            <person name="Zhang J.-S."/>
            <person name="Tsai W.-C."/>
            <person name="Van De Peer Y."/>
            <person name="Liu Z.-J."/>
        </authorList>
    </citation>
    <scope>NUCLEOTIDE SEQUENCE</scope>
    <source>
        <strain evidence="5">CP</strain>
        <tissue evidence="5">Leaves</tissue>
    </source>
</reference>
<feature type="domain" description="RSE1/DDB1/CPSF1 C-terminal" evidence="3">
    <location>
        <begin position="213"/>
        <end position="289"/>
    </location>
</feature>
<evidence type="ECO:0000256" key="2">
    <source>
        <dbReference type="ARBA" id="ARBA00023242"/>
    </source>
</evidence>
<dbReference type="AlphaFoldDB" id="A0AAV9CE58"/>
<dbReference type="PANTHER" id="PTHR10644">
    <property type="entry name" value="DNA REPAIR/RNA PROCESSING CPSF FAMILY"/>
    <property type="match status" value="1"/>
</dbReference>
<evidence type="ECO:0000313" key="6">
    <source>
        <dbReference type="Proteomes" id="UP001180020"/>
    </source>
</evidence>
<organism evidence="5 6">
    <name type="scientific">Acorus calamus</name>
    <name type="common">Sweet flag</name>
    <dbReference type="NCBI Taxonomy" id="4465"/>
    <lineage>
        <taxon>Eukaryota</taxon>
        <taxon>Viridiplantae</taxon>
        <taxon>Streptophyta</taxon>
        <taxon>Embryophyta</taxon>
        <taxon>Tracheophyta</taxon>
        <taxon>Spermatophyta</taxon>
        <taxon>Magnoliopsida</taxon>
        <taxon>Liliopsida</taxon>
        <taxon>Acoraceae</taxon>
        <taxon>Acorus</taxon>
    </lineage>
</organism>
<gene>
    <name evidence="5" type="ORF">QJS10_CPB19g00834</name>
</gene>
<dbReference type="GO" id="GO:0003676">
    <property type="term" value="F:nucleic acid binding"/>
    <property type="evidence" value="ECO:0007669"/>
    <property type="project" value="InterPro"/>
</dbReference>
<protein>
    <recommendedName>
        <fullName evidence="7">Cleavage/polyadenylation specificity factor A subunit C-terminal domain-containing protein</fullName>
    </recommendedName>
</protein>
<dbReference type="InterPro" id="IPR004871">
    <property type="entry name" value="RSE1/DDB1/CPSF1_C"/>
</dbReference>
<feature type="domain" description="RSE1/DDB1/CPSF1 first beta-propeller" evidence="4">
    <location>
        <begin position="34"/>
        <end position="147"/>
    </location>
</feature>
<dbReference type="Gene3D" id="2.130.10.10">
    <property type="entry name" value="YVTN repeat-like/Quinoprotein amine dehydrogenase"/>
    <property type="match status" value="2"/>
</dbReference>
<evidence type="ECO:0000259" key="4">
    <source>
        <dbReference type="Pfam" id="PF10433"/>
    </source>
</evidence>